<keyword evidence="1" id="KW-1133">Transmembrane helix</keyword>
<proteinExistence type="predicted"/>
<feature type="transmembrane region" description="Helical" evidence="1">
    <location>
        <begin position="20"/>
        <end position="42"/>
    </location>
</feature>
<keyword evidence="3" id="KW-1185">Reference proteome</keyword>
<dbReference type="RefSeq" id="WP_135686332.1">
    <property type="nucleotide sequence ID" value="NZ_RQEQ01000068.1"/>
</dbReference>
<reference evidence="3" key="1">
    <citation type="journal article" date="2019" name="PLoS Negl. Trop. Dis.">
        <title>Revisiting the worldwide diversity of Leptospira species in the environment.</title>
        <authorList>
            <person name="Vincent A.T."/>
            <person name="Schiettekatte O."/>
            <person name="Bourhy P."/>
            <person name="Veyrier F.J."/>
            <person name="Picardeau M."/>
        </authorList>
    </citation>
    <scope>NUCLEOTIDE SEQUENCE [LARGE SCALE GENOMIC DNA]</scope>
    <source>
        <strain evidence="3">201702407</strain>
    </source>
</reference>
<organism evidence="2 3">
    <name type="scientific">Leptospira stimsonii</name>
    <dbReference type="NCBI Taxonomy" id="2202203"/>
    <lineage>
        <taxon>Bacteria</taxon>
        <taxon>Pseudomonadati</taxon>
        <taxon>Spirochaetota</taxon>
        <taxon>Spirochaetia</taxon>
        <taxon>Leptospirales</taxon>
        <taxon>Leptospiraceae</taxon>
        <taxon>Leptospira</taxon>
    </lineage>
</organism>
<protein>
    <recommendedName>
        <fullName evidence="4">DUF4760 domain-containing protein</fullName>
    </recommendedName>
</protein>
<evidence type="ECO:0000313" key="2">
    <source>
        <dbReference type="EMBL" id="TGM10131.1"/>
    </source>
</evidence>
<evidence type="ECO:0000256" key="1">
    <source>
        <dbReference type="SAM" id="Phobius"/>
    </source>
</evidence>
<comment type="caution">
    <text evidence="2">The sequence shown here is derived from an EMBL/GenBank/DDBJ whole genome shotgun (WGS) entry which is preliminary data.</text>
</comment>
<sequence>MFEDLLSSYEINFVEIDVPLLIQIVIPIVSSFLGAFFAYYFMNRHSIYEKEKTFFLNHIDALFKIEYNLIINLRINQRNLDRLQFYSQANANSEIPKLSSDKYFIKWEIVENLRNELLMEKVVSILNELESTENILNSFIKESKEQIDNLFIREGTNLISDSHTIKEFEIYFGSSKIKIQEYIKIFQKNLINALASIQIAKSFHKKKYVLKYKTQLVEIGLETNWLEDVEERSKTIEKLNNESNKSAS</sequence>
<keyword evidence="1" id="KW-0472">Membrane</keyword>
<gene>
    <name evidence="2" type="ORF">EHQ90_19560</name>
</gene>
<name>A0ABY2MWA4_9LEPT</name>
<evidence type="ECO:0008006" key="4">
    <source>
        <dbReference type="Google" id="ProtNLM"/>
    </source>
</evidence>
<evidence type="ECO:0000313" key="3">
    <source>
        <dbReference type="Proteomes" id="UP000297422"/>
    </source>
</evidence>
<dbReference type="Proteomes" id="UP000297422">
    <property type="component" value="Unassembled WGS sequence"/>
</dbReference>
<dbReference type="EMBL" id="RQGT01000121">
    <property type="protein sequence ID" value="TGM10131.1"/>
    <property type="molecule type" value="Genomic_DNA"/>
</dbReference>
<keyword evidence="1" id="KW-0812">Transmembrane</keyword>
<accession>A0ABY2MWA4</accession>